<proteinExistence type="predicted"/>
<evidence type="ECO:0000313" key="2">
    <source>
        <dbReference type="WBParaSite" id="nRc.2.0.1.t24076-RA"/>
    </source>
</evidence>
<keyword evidence="1" id="KW-1185">Reference proteome</keyword>
<name>A0A915JET0_ROMCU</name>
<sequence length="61" mass="6992">MTDRVSCRGQRWTTGREPFSFAFRGSQSRNELTYTKIQATKDAAAAIIVKRKNCINYCDTQ</sequence>
<accession>A0A915JET0</accession>
<reference evidence="2" key="1">
    <citation type="submission" date="2022-11" db="UniProtKB">
        <authorList>
            <consortium name="WormBaseParasite"/>
        </authorList>
    </citation>
    <scope>IDENTIFICATION</scope>
</reference>
<dbReference type="AlphaFoldDB" id="A0A915JET0"/>
<dbReference type="WBParaSite" id="nRc.2.0.1.t24076-RA">
    <property type="protein sequence ID" value="nRc.2.0.1.t24076-RA"/>
    <property type="gene ID" value="nRc.2.0.1.g24076"/>
</dbReference>
<dbReference type="Proteomes" id="UP000887565">
    <property type="component" value="Unplaced"/>
</dbReference>
<protein>
    <submittedName>
        <fullName evidence="2">Uncharacterized protein</fullName>
    </submittedName>
</protein>
<evidence type="ECO:0000313" key="1">
    <source>
        <dbReference type="Proteomes" id="UP000887565"/>
    </source>
</evidence>
<organism evidence="1 2">
    <name type="scientific">Romanomermis culicivorax</name>
    <name type="common">Nematode worm</name>
    <dbReference type="NCBI Taxonomy" id="13658"/>
    <lineage>
        <taxon>Eukaryota</taxon>
        <taxon>Metazoa</taxon>
        <taxon>Ecdysozoa</taxon>
        <taxon>Nematoda</taxon>
        <taxon>Enoplea</taxon>
        <taxon>Dorylaimia</taxon>
        <taxon>Mermithida</taxon>
        <taxon>Mermithoidea</taxon>
        <taxon>Mermithidae</taxon>
        <taxon>Romanomermis</taxon>
    </lineage>
</organism>